<keyword evidence="2" id="KW-0732">Signal</keyword>
<evidence type="ECO:0000313" key="5">
    <source>
        <dbReference type="Proteomes" id="UP001151516"/>
    </source>
</evidence>
<dbReference type="PANTHER" id="PTHR31157:SF1">
    <property type="entry name" value="SCP DOMAIN-CONTAINING PROTEIN"/>
    <property type="match status" value="1"/>
</dbReference>
<accession>A0A9W8GFJ2</accession>
<feature type="domain" description="SCP" evidence="3">
    <location>
        <begin position="111"/>
        <end position="213"/>
    </location>
</feature>
<keyword evidence="5" id="KW-1185">Reference proteome</keyword>
<sequence>MKFVSVATLLALAVATQGTPLFDLPEVDLPRLDFYKPRTVTKVVYVTAGRDVEKPTQALSAPPAKGTSAPVVSSSDLSSDKPAKTDTAAPPPPAETGTVAPGNWVTAMVCRINAVRAARGVQPLGLSSQLDALAQQHSQYQSSIGQMTHSNPAGGVGARLSAAGISWSSAAENVAAGMKTGDQAQNAWENSSGHLANMVNPSMTYVGAGQVNGYWTQMFYGVSGGAPASTIPKCN</sequence>
<organism evidence="4 5">
    <name type="scientific">Coemansia spiralis</name>
    <dbReference type="NCBI Taxonomy" id="417178"/>
    <lineage>
        <taxon>Eukaryota</taxon>
        <taxon>Fungi</taxon>
        <taxon>Fungi incertae sedis</taxon>
        <taxon>Zoopagomycota</taxon>
        <taxon>Kickxellomycotina</taxon>
        <taxon>Kickxellomycetes</taxon>
        <taxon>Kickxellales</taxon>
        <taxon>Kickxellaceae</taxon>
        <taxon>Coemansia</taxon>
    </lineage>
</organism>
<dbReference type="OrthoDB" id="568194at2759"/>
<evidence type="ECO:0000256" key="1">
    <source>
        <dbReference type="SAM" id="MobiDB-lite"/>
    </source>
</evidence>
<protein>
    <recommendedName>
        <fullName evidence="3">SCP domain-containing protein</fullName>
    </recommendedName>
</protein>
<name>A0A9W8GFJ2_9FUNG</name>
<dbReference type="SUPFAM" id="SSF55797">
    <property type="entry name" value="PR-1-like"/>
    <property type="match status" value="1"/>
</dbReference>
<evidence type="ECO:0000313" key="4">
    <source>
        <dbReference type="EMBL" id="KAJ2683815.1"/>
    </source>
</evidence>
<feature type="compositionally biased region" description="Low complexity" evidence="1">
    <location>
        <begin position="68"/>
        <end position="77"/>
    </location>
</feature>
<evidence type="ECO:0000256" key="2">
    <source>
        <dbReference type="SAM" id="SignalP"/>
    </source>
</evidence>
<feature type="chain" id="PRO_5040931824" description="SCP domain-containing protein" evidence="2">
    <location>
        <begin position="19"/>
        <end position="235"/>
    </location>
</feature>
<feature type="signal peptide" evidence="2">
    <location>
        <begin position="1"/>
        <end position="18"/>
    </location>
</feature>
<reference evidence="4" key="1">
    <citation type="submission" date="2022-07" db="EMBL/GenBank/DDBJ databases">
        <title>Phylogenomic reconstructions and comparative analyses of Kickxellomycotina fungi.</title>
        <authorList>
            <person name="Reynolds N.K."/>
            <person name="Stajich J.E."/>
            <person name="Barry K."/>
            <person name="Grigoriev I.V."/>
            <person name="Crous P."/>
            <person name="Smith M.E."/>
        </authorList>
    </citation>
    <scope>NUCLEOTIDE SEQUENCE</scope>
    <source>
        <strain evidence="4">CBS 109367</strain>
    </source>
</reference>
<proteinExistence type="predicted"/>
<comment type="caution">
    <text evidence="4">The sequence shown here is derived from an EMBL/GenBank/DDBJ whole genome shotgun (WGS) entry which is preliminary data.</text>
</comment>
<evidence type="ECO:0000259" key="3">
    <source>
        <dbReference type="Pfam" id="PF00188"/>
    </source>
</evidence>
<dbReference type="InterPro" id="IPR035940">
    <property type="entry name" value="CAP_sf"/>
</dbReference>
<dbReference type="Proteomes" id="UP001151516">
    <property type="component" value="Unassembled WGS sequence"/>
</dbReference>
<gene>
    <name evidence="4" type="ORF">IWW39_005287</name>
</gene>
<dbReference type="PANTHER" id="PTHR31157">
    <property type="entry name" value="SCP DOMAIN-CONTAINING PROTEIN"/>
    <property type="match status" value="1"/>
</dbReference>
<feature type="region of interest" description="Disordered" evidence="1">
    <location>
        <begin position="56"/>
        <end position="100"/>
    </location>
</feature>
<dbReference type="EMBL" id="JANBTX010000257">
    <property type="protein sequence ID" value="KAJ2683815.1"/>
    <property type="molecule type" value="Genomic_DNA"/>
</dbReference>
<dbReference type="Pfam" id="PF00188">
    <property type="entry name" value="CAP"/>
    <property type="match status" value="1"/>
</dbReference>
<dbReference type="Gene3D" id="3.40.33.10">
    <property type="entry name" value="CAP"/>
    <property type="match status" value="1"/>
</dbReference>
<dbReference type="CDD" id="cd05379">
    <property type="entry name" value="CAP_bacterial"/>
    <property type="match status" value="1"/>
</dbReference>
<dbReference type="InterPro" id="IPR014044">
    <property type="entry name" value="CAP_dom"/>
</dbReference>
<dbReference type="AlphaFoldDB" id="A0A9W8GFJ2"/>